<dbReference type="Pfam" id="PF17166">
    <property type="entry name" value="DUF5126"/>
    <property type="match status" value="1"/>
</dbReference>
<accession>A0ABP8FMA5</accession>
<dbReference type="InterPro" id="IPR032164">
    <property type="entry name" value="DUF5000"/>
</dbReference>
<reference evidence="5" key="1">
    <citation type="journal article" date="2019" name="Int. J. Syst. Evol. Microbiol.">
        <title>The Global Catalogue of Microorganisms (GCM) 10K type strain sequencing project: providing services to taxonomists for standard genome sequencing and annotation.</title>
        <authorList>
            <consortium name="The Broad Institute Genomics Platform"/>
            <consortium name="The Broad Institute Genome Sequencing Center for Infectious Disease"/>
            <person name="Wu L."/>
            <person name="Ma J."/>
        </authorList>
    </citation>
    <scope>NUCLEOTIDE SEQUENCE [LARGE SCALE GENOMIC DNA]</scope>
    <source>
        <strain evidence="5">JCM 17705</strain>
    </source>
</reference>
<feature type="domain" description="DUF5126" evidence="3">
    <location>
        <begin position="130"/>
        <end position="232"/>
    </location>
</feature>
<dbReference type="PROSITE" id="PS51257">
    <property type="entry name" value="PROKAR_LIPOPROTEIN"/>
    <property type="match status" value="1"/>
</dbReference>
<name>A0ABP8FMA5_9SPHI</name>
<organism evidence="4 5">
    <name type="scientific">Mucilaginibacter gynuensis</name>
    <dbReference type="NCBI Taxonomy" id="1302236"/>
    <lineage>
        <taxon>Bacteria</taxon>
        <taxon>Pseudomonadati</taxon>
        <taxon>Bacteroidota</taxon>
        <taxon>Sphingobacteriia</taxon>
        <taxon>Sphingobacteriales</taxon>
        <taxon>Sphingobacteriaceae</taxon>
        <taxon>Mucilaginibacter</taxon>
    </lineage>
</organism>
<comment type="caution">
    <text evidence="4">The sequence shown here is derived from an EMBL/GenBank/DDBJ whole genome shotgun (WGS) entry which is preliminary data.</text>
</comment>
<proteinExistence type="predicted"/>
<gene>
    <name evidence="4" type="ORF">GCM10023149_00540</name>
</gene>
<protein>
    <submittedName>
        <fullName evidence="4">DUF5000 domain-containing lipoprotein</fullName>
    </submittedName>
</protein>
<feature type="domain" description="DUF4959" evidence="1">
    <location>
        <begin position="21"/>
        <end position="128"/>
    </location>
</feature>
<dbReference type="Proteomes" id="UP001500582">
    <property type="component" value="Unassembled WGS sequence"/>
</dbReference>
<keyword evidence="5" id="KW-1185">Reference proteome</keyword>
<dbReference type="RefSeq" id="WP_345208963.1">
    <property type="nucleotide sequence ID" value="NZ_BAABFT010000001.1"/>
</dbReference>
<feature type="domain" description="DUF5000" evidence="2">
    <location>
        <begin position="257"/>
        <end position="406"/>
    </location>
</feature>
<dbReference type="SUPFAM" id="SSF49785">
    <property type="entry name" value="Galactose-binding domain-like"/>
    <property type="match status" value="1"/>
</dbReference>
<evidence type="ECO:0000259" key="2">
    <source>
        <dbReference type="Pfam" id="PF16391"/>
    </source>
</evidence>
<keyword evidence="4" id="KW-0449">Lipoprotein</keyword>
<dbReference type="Gene3D" id="2.60.120.260">
    <property type="entry name" value="Galactose-binding domain-like"/>
    <property type="match status" value="1"/>
</dbReference>
<evidence type="ECO:0000259" key="1">
    <source>
        <dbReference type="Pfam" id="PF16323"/>
    </source>
</evidence>
<dbReference type="InterPro" id="IPR008979">
    <property type="entry name" value="Galactose-bd-like_sf"/>
</dbReference>
<dbReference type="EMBL" id="BAABFT010000001">
    <property type="protein sequence ID" value="GAA4307091.1"/>
    <property type="molecule type" value="Genomic_DNA"/>
</dbReference>
<evidence type="ECO:0000259" key="3">
    <source>
        <dbReference type="Pfam" id="PF17166"/>
    </source>
</evidence>
<dbReference type="InterPro" id="IPR032527">
    <property type="entry name" value="DUF4959"/>
</dbReference>
<evidence type="ECO:0000313" key="4">
    <source>
        <dbReference type="EMBL" id="GAA4307091.1"/>
    </source>
</evidence>
<dbReference type="Pfam" id="PF16391">
    <property type="entry name" value="DUF5000"/>
    <property type="match status" value="1"/>
</dbReference>
<dbReference type="InterPro" id="IPR033431">
    <property type="entry name" value="DUF5126"/>
</dbReference>
<sequence>MKNIKNYSLQVLIGLLMIGIASCKRNDGYNTGPISNDGTKPGVVTNIKVDNFNGGANITYDLPNSDNILYVLAKYHINDKASRETKSSYYKDTVVVNGFKASQDYDVTLYTVSRANVMSDPITVKVHPETPVYQLVRPSVAITPDFGGVNVKALNPLRKEIGIIVVAYDDVTKTLEVQDQHFTKTDTIDYSLRGYNTDARDFGVYVTDQWGNISDTLKANLNPLFEEMLDKSKFFNFPLPTDAPLYSGGGWIVRNLWDGNTGEPGWHTDGSTPPFTCTFGVGPTYKLSRFVMWERSGTWSYGHGNPRDFSIWGSNANSPADARLPLQAPVGAVVGDWINMANYHFPDPPSGFPPTAITPADIDFVTKGVNFNVPFNAPSVKFIRVSVARTWSGGDFAHILEFSFYGKPE</sequence>
<dbReference type="Pfam" id="PF16323">
    <property type="entry name" value="DUF4959"/>
    <property type="match status" value="1"/>
</dbReference>
<evidence type="ECO:0000313" key="5">
    <source>
        <dbReference type="Proteomes" id="UP001500582"/>
    </source>
</evidence>